<accession>A0A2R5F9C2</accession>
<evidence type="ECO:0000256" key="1">
    <source>
        <dbReference type="SAM" id="MobiDB-lite"/>
    </source>
</evidence>
<feature type="region of interest" description="Disordered" evidence="1">
    <location>
        <begin position="334"/>
        <end position="374"/>
    </location>
</feature>
<dbReference type="OrthoDB" id="10013355at2"/>
<reference evidence="2 3" key="1">
    <citation type="journal article" date="2018" name="Environ. Microbiol.">
        <title>Isolation and genomic characterization of Novimethylophilus kurashikiensis gen. nov. sp. nov., a new lanthanide-dependent methylotrophic species of Methylophilaceae.</title>
        <authorList>
            <person name="Lv H."/>
            <person name="Sahin N."/>
            <person name="Tani A."/>
        </authorList>
    </citation>
    <scope>NUCLEOTIDE SEQUENCE [LARGE SCALE GENOMIC DNA]</scope>
    <source>
        <strain evidence="2 3">La2-4</strain>
    </source>
</reference>
<sequence>MSLQSALLKRGAQDLFELLERNFIEKKPLLEGAKIYRGTSTPIQEGGVISDTVMHAALTPRVASMYTHNGVAGKVGYVGEYAIDRSARFYPDYGMEKAMNGHGGGRSIEEAEALLRPKVAELAGTQDERARNNIRMEIDNLIKKELHETALPLDKARAAENMYYYTGSQHAFSNKQALQDLQLITEHNSRIAKEEIFNNYRGPVAQKFLNIMENDATRASLKSPEDFHTMKSAISRLSHISQNEYQKELRAAYGNHSLDGLKKAVVEHPVSKHNKQIEGLGTIITDMVKSGKPHDRELALETAKAISSLPKEATLKDVSSAMFDTAKTVKARQAGEVAHDLPHAAPSRGGETVKATQQHAQTTSQPSRSMGMER</sequence>
<proteinExistence type="predicted"/>
<organism evidence="2 3">
    <name type="scientific">Novimethylophilus kurashikiensis</name>
    <dbReference type="NCBI Taxonomy" id="1825523"/>
    <lineage>
        <taxon>Bacteria</taxon>
        <taxon>Pseudomonadati</taxon>
        <taxon>Pseudomonadota</taxon>
        <taxon>Betaproteobacteria</taxon>
        <taxon>Nitrosomonadales</taxon>
        <taxon>Methylophilaceae</taxon>
        <taxon>Novimethylophilus</taxon>
    </lineage>
</organism>
<dbReference type="AlphaFoldDB" id="A0A2R5F9C2"/>
<evidence type="ECO:0000313" key="3">
    <source>
        <dbReference type="Proteomes" id="UP000245081"/>
    </source>
</evidence>
<evidence type="ECO:0000313" key="2">
    <source>
        <dbReference type="EMBL" id="GBG14797.1"/>
    </source>
</evidence>
<protein>
    <submittedName>
        <fullName evidence="2">Uncharacterized protein</fullName>
    </submittedName>
</protein>
<dbReference type="Proteomes" id="UP000245081">
    <property type="component" value="Unassembled WGS sequence"/>
</dbReference>
<feature type="compositionally biased region" description="Polar residues" evidence="1">
    <location>
        <begin position="354"/>
        <end position="368"/>
    </location>
</feature>
<dbReference type="RefSeq" id="WP_109015984.1">
    <property type="nucleotide sequence ID" value="NZ_BDOQ01000010.1"/>
</dbReference>
<name>A0A2R5F9C2_9PROT</name>
<gene>
    <name evidence="2" type="ORF">NMK_2398</name>
</gene>
<keyword evidence="3" id="KW-1185">Reference proteome</keyword>
<comment type="caution">
    <text evidence="2">The sequence shown here is derived from an EMBL/GenBank/DDBJ whole genome shotgun (WGS) entry which is preliminary data.</text>
</comment>
<dbReference type="EMBL" id="BDOQ01000010">
    <property type="protein sequence ID" value="GBG14797.1"/>
    <property type="molecule type" value="Genomic_DNA"/>
</dbReference>